<dbReference type="PANTHER" id="PTHR10792:SF8">
    <property type="entry name" value="RIBOSOME BIOGENESIS PROTEIN RLP24-RELATED"/>
    <property type="match status" value="1"/>
</dbReference>
<dbReference type="Ensembl" id="ENSOTST00005193736.1">
    <property type="protein sequence ID" value="ENSOTSP00005120816.1"/>
    <property type="gene ID" value="ENSOTSG00005074526.1"/>
</dbReference>
<keyword evidence="2" id="KW-1185">Reference proteome</keyword>
<accession>A0AAZ3PW06</accession>
<dbReference type="GO" id="GO:0042273">
    <property type="term" value="P:ribosomal large subunit biogenesis"/>
    <property type="evidence" value="ECO:0007669"/>
    <property type="project" value="TreeGrafter"/>
</dbReference>
<name>A0AAZ3PW06_ONCTS</name>
<dbReference type="AlphaFoldDB" id="A0AAZ3PW06"/>
<reference evidence="2" key="1">
    <citation type="journal article" date="2018" name="PLoS ONE">
        <title>Chinook salmon (Oncorhynchus tshawytscha) genome and transcriptome.</title>
        <authorList>
            <person name="Christensen K.A."/>
            <person name="Leong J.S."/>
            <person name="Sakhrani D."/>
            <person name="Biagi C.A."/>
            <person name="Minkley D.R."/>
            <person name="Withler R.E."/>
            <person name="Rondeau E.B."/>
            <person name="Koop B.F."/>
            <person name="Devlin R.H."/>
        </authorList>
    </citation>
    <scope>NUCLEOTIDE SEQUENCE [LARGE SCALE GENOMIC DNA]</scope>
</reference>
<dbReference type="GO" id="GO:0003735">
    <property type="term" value="F:structural constituent of ribosome"/>
    <property type="evidence" value="ECO:0007669"/>
    <property type="project" value="InterPro"/>
</dbReference>
<dbReference type="GO" id="GO:0005730">
    <property type="term" value="C:nucleolus"/>
    <property type="evidence" value="ECO:0007669"/>
    <property type="project" value="TreeGrafter"/>
</dbReference>
<evidence type="ECO:0000313" key="2">
    <source>
        <dbReference type="Proteomes" id="UP000694402"/>
    </source>
</evidence>
<dbReference type="PANTHER" id="PTHR10792">
    <property type="entry name" value="60S RIBOSOMAL PROTEIN L24"/>
    <property type="match status" value="1"/>
</dbReference>
<dbReference type="GeneTree" id="ENSGT00950000183105"/>
<sequence length="128" mass="15276">FRYFCCPNIRLYRLCSTCFVIFVPCFICSVPQDNSLEFEKRGNIPVKYRRELWDNSHLSAMKKVEEIKQKRQAKFIMKWLKKGKQLEKEEAISKVKKNIHLIKAPHLLLQHTKLVLQHAQLVLQHTQL</sequence>
<protein>
    <submittedName>
        <fullName evidence="1">Ribosomal L24 domain containing 1</fullName>
    </submittedName>
</protein>
<dbReference type="InterPro" id="IPR056366">
    <property type="entry name" value="Ribosomal_eL24"/>
</dbReference>
<dbReference type="Proteomes" id="UP000694402">
    <property type="component" value="Unassembled WGS sequence"/>
</dbReference>
<evidence type="ECO:0000313" key="1">
    <source>
        <dbReference type="Ensembl" id="ENSOTSP00005120816.1"/>
    </source>
</evidence>
<reference evidence="1" key="3">
    <citation type="submission" date="2025-09" db="UniProtKB">
        <authorList>
            <consortium name="Ensembl"/>
        </authorList>
    </citation>
    <scope>IDENTIFICATION</scope>
</reference>
<organism evidence="1 2">
    <name type="scientific">Oncorhynchus tshawytscha</name>
    <name type="common">Chinook salmon</name>
    <name type="synonym">Salmo tshawytscha</name>
    <dbReference type="NCBI Taxonomy" id="74940"/>
    <lineage>
        <taxon>Eukaryota</taxon>
        <taxon>Metazoa</taxon>
        <taxon>Chordata</taxon>
        <taxon>Craniata</taxon>
        <taxon>Vertebrata</taxon>
        <taxon>Euteleostomi</taxon>
        <taxon>Actinopterygii</taxon>
        <taxon>Neopterygii</taxon>
        <taxon>Teleostei</taxon>
        <taxon>Protacanthopterygii</taxon>
        <taxon>Salmoniformes</taxon>
        <taxon>Salmonidae</taxon>
        <taxon>Salmoninae</taxon>
        <taxon>Oncorhynchus</taxon>
    </lineage>
</organism>
<reference evidence="1" key="2">
    <citation type="submission" date="2025-08" db="UniProtKB">
        <authorList>
            <consortium name="Ensembl"/>
        </authorList>
    </citation>
    <scope>IDENTIFICATION</scope>
</reference>
<proteinExistence type="predicted"/>